<dbReference type="PROSITE" id="PS01316">
    <property type="entry name" value="ATP_P_PHORIBOSYLTR"/>
    <property type="match status" value="1"/>
</dbReference>
<dbReference type="SUPFAM" id="SSF54913">
    <property type="entry name" value="GlnB-like"/>
    <property type="match status" value="1"/>
</dbReference>
<evidence type="ECO:0000259" key="19">
    <source>
        <dbReference type="Pfam" id="PF01634"/>
    </source>
</evidence>
<gene>
    <name evidence="18" type="primary">hisG</name>
    <name evidence="21" type="ORF">ENO77_04400</name>
</gene>
<evidence type="ECO:0000256" key="7">
    <source>
        <dbReference type="ARBA" id="ARBA00020998"/>
    </source>
</evidence>
<dbReference type="InterPro" id="IPR001348">
    <property type="entry name" value="ATP_PRibTrfase_HisG"/>
</dbReference>
<dbReference type="InterPro" id="IPR013115">
    <property type="entry name" value="HisG_C"/>
</dbReference>
<dbReference type="HAMAP" id="MF_00079">
    <property type="entry name" value="HisG_Long"/>
    <property type="match status" value="1"/>
</dbReference>
<comment type="cofactor">
    <cofactor evidence="2 18">
        <name>Mg(2+)</name>
        <dbReference type="ChEBI" id="CHEBI:18420"/>
    </cofactor>
</comment>
<dbReference type="UniPathway" id="UPA00031">
    <property type="reaction ID" value="UER00006"/>
</dbReference>
<evidence type="ECO:0000256" key="10">
    <source>
        <dbReference type="ARBA" id="ARBA00022676"/>
    </source>
</evidence>
<dbReference type="GO" id="GO:0000105">
    <property type="term" value="P:L-histidine biosynthetic process"/>
    <property type="evidence" value="ECO:0007669"/>
    <property type="project" value="UniProtKB-UniRule"/>
</dbReference>
<reference evidence="21" key="1">
    <citation type="journal article" date="2020" name="mSystems">
        <title>Genome- and Community-Level Interaction Insights into Carbon Utilization and Element Cycling Functions of Hydrothermarchaeota in Hydrothermal Sediment.</title>
        <authorList>
            <person name="Zhou Z."/>
            <person name="Liu Y."/>
            <person name="Xu W."/>
            <person name="Pan J."/>
            <person name="Luo Z.H."/>
            <person name="Li M."/>
        </authorList>
    </citation>
    <scope>NUCLEOTIDE SEQUENCE [LARGE SCALE GENOMIC DNA]</scope>
    <source>
        <strain evidence="21">SpSt-16</strain>
    </source>
</reference>
<dbReference type="GO" id="GO:0005737">
    <property type="term" value="C:cytoplasm"/>
    <property type="evidence" value="ECO:0007669"/>
    <property type="project" value="UniProtKB-SubCell"/>
</dbReference>
<name>A0A7C2ZMG5_9CREN</name>
<evidence type="ECO:0000256" key="18">
    <source>
        <dbReference type="HAMAP-Rule" id="MF_00079"/>
    </source>
</evidence>
<keyword evidence="15 18" id="KW-0460">Magnesium</keyword>
<keyword evidence="11 18" id="KW-0808">Transferase</keyword>
<comment type="similarity">
    <text evidence="5 18">Belongs to the ATP phosphoribosyltransferase family. Long subfamily.</text>
</comment>
<evidence type="ECO:0000259" key="20">
    <source>
        <dbReference type="Pfam" id="PF08029"/>
    </source>
</evidence>
<accession>A0A7C2ZMG5</accession>
<organism evidence="21">
    <name type="scientific">Ignisphaera aggregans</name>
    <dbReference type="NCBI Taxonomy" id="334771"/>
    <lineage>
        <taxon>Archaea</taxon>
        <taxon>Thermoproteota</taxon>
        <taxon>Thermoprotei</taxon>
        <taxon>Desulfurococcales</taxon>
        <taxon>Desulfurococcaceae</taxon>
        <taxon>Ignisphaera</taxon>
    </lineage>
</organism>
<evidence type="ECO:0000256" key="6">
    <source>
        <dbReference type="ARBA" id="ARBA00011946"/>
    </source>
</evidence>
<keyword evidence="13 18" id="KW-0547">Nucleotide-binding</keyword>
<keyword evidence="12 18" id="KW-0479">Metal-binding</keyword>
<dbReference type="InterPro" id="IPR015867">
    <property type="entry name" value="N-reg_PII/ATP_PRibTrfase_C"/>
</dbReference>
<comment type="subcellular location">
    <subcellularLocation>
        <location evidence="3 18">Cytoplasm</location>
    </subcellularLocation>
</comment>
<protein>
    <recommendedName>
        <fullName evidence="7 18">ATP phosphoribosyltransferase</fullName>
        <shortName evidence="18">ATP-PRT</shortName>
        <shortName evidence="18">ATP-PRTase</shortName>
        <ecNumber evidence="6 18">2.4.2.17</ecNumber>
    </recommendedName>
</protein>
<dbReference type="Gene3D" id="3.40.190.10">
    <property type="entry name" value="Periplasmic binding protein-like II"/>
    <property type="match status" value="2"/>
</dbReference>
<evidence type="ECO:0000256" key="13">
    <source>
        <dbReference type="ARBA" id="ARBA00022741"/>
    </source>
</evidence>
<comment type="catalytic activity">
    <reaction evidence="1 18">
        <text>1-(5-phospho-beta-D-ribosyl)-ATP + diphosphate = 5-phospho-alpha-D-ribose 1-diphosphate + ATP</text>
        <dbReference type="Rhea" id="RHEA:18473"/>
        <dbReference type="ChEBI" id="CHEBI:30616"/>
        <dbReference type="ChEBI" id="CHEBI:33019"/>
        <dbReference type="ChEBI" id="CHEBI:58017"/>
        <dbReference type="ChEBI" id="CHEBI:73183"/>
        <dbReference type="EC" id="2.4.2.17"/>
    </reaction>
</comment>
<keyword evidence="16 18" id="KW-0368">Histidine biosynthesis</keyword>
<keyword evidence="10 18" id="KW-0328">Glycosyltransferase</keyword>
<evidence type="ECO:0000256" key="17">
    <source>
        <dbReference type="ARBA" id="ARBA00024861"/>
    </source>
</evidence>
<dbReference type="NCBIfam" id="TIGR03455">
    <property type="entry name" value="HisG_C-term"/>
    <property type="match status" value="1"/>
</dbReference>
<evidence type="ECO:0000256" key="12">
    <source>
        <dbReference type="ARBA" id="ARBA00022723"/>
    </source>
</evidence>
<dbReference type="PANTHER" id="PTHR21403">
    <property type="entry name" value="ATP PHOSPHORIBOSYLTRANSFERASE ATP-PRTASE"/>
    <property type="match status" value="1"/>
</dbReference>
<evidence type="ECO:0000256" key="8">
    <source>
        <dbReference type="ARBA" id="ARBA00022490"/>
    </source>
</evidence>
<dbReference type="EC" id="2.4.2.17" evidence="6 18"/>
<dbReference type="InterPro" id="IPR018198">
    <property type="entry name" value="ATP_PRibTrfase_CS"/>
</dbReference>
<feature type="domain" description="Histidine biosynthesis HisG C-terminal" evidence="20">
    <location>
        <begin position="211"/>
        <end position="283"/>
    </location>
</feature>
<proteinExistence type="inferred from homology"/>
<dbReference type="Gene3D" id="3.30.70.120">
    <property type="match status" value="1"/>
</dbReference>
<evidence type="ECO:0000313" key="21">
    <source>
        <dbReference type="EMBL" id="HEW53382.1"/>
    </source>
</evidence>
<dbReference type="InterPro" id="IPR020621">
    <property type="entry name" value="ATP-PRT_HisG_long"/>
</dbReference>
<evidence type="ECO:0000256" key="11">
    <source>
        <dbReference type="ARBA" id="ARBA00022679"/>
    </source>
</evidence>
<keyword evidence="14 18" id="KW-0067">ATP-binding</keyword>
<evidence type="ECO:0000256" key="4">
    <source>
        <dbReference type="ARBA" id="ARBA00004667"/>
    </source>
</evidence>
<dbReference type="Pfam" id="PF01634">
    <property type="entry name" value="HisG"/>
    <property type="match status" value="1"/>
</dbReference>
<comment type="pathway">
    <text evidence="4 18">Amino-acid biosynthesis; L-histidine biosynthesis; L-histidine from 5-phospho-alpha-D-ribose 1-diphosphate: step 1/9.</text>
</comment>
<evidence type="ECO:0000256" key="2">
    <source>
        <dbReference type="ARBA" id="ARBA00001946"/>
    </source>
</evidence>
<dbReference type="AlphaFoldDB" id="A0A7C2ZMG5"/>
<keyword evidence="8 18" id="KW-0963">Cytoplasm</keyword>
<evidence type="ECO:0000256" key="9">
    <source>
        <dbReference type="ARBA" id="ARBA00022605"/>
    </source>
</evidence>
<keyword evidence="9 18" id="KW-0028">Amino-acid biosynthesis</keyword>
<evidence type="ECO:0000256" key="5">
    <source>
        <dbReference type="ARBA" id="ARBA00007955"/>
    </source>
</evidence>
<dbReference type="NCBIfam" id="TIGR00070">
    <property type="entry name" value="hisG"/>
    <property type="match status" value="1"/>
</dbReference>
<evidence type="ECO:0000256" key="14">
    <source>
        <dbReference type="ARBA" id="ARBA00022840"/>
    </source>
</evidence>
<evidence type="ECO:0000256" key="1">
    <source>
        <dbReference type="ARBA" id="ARBA00000915"/>
    </source>
</evidence>
<evidence type="ECO:0000256" key="15">
    <source>
        <dbReference type="ARBA" id="ARBA00022842"/>
    </source>
</evidence>
<dbReference type="FunFam" id="3.30.70.120:FF:000002">
    <property type="entry name" value="ATP phosphoribosyltransferase"/>
    <property type="match status" value="1"/>
</dbReference>
<dbReference type="GO" id="GO:0000287">
    <property type="term" value="F:magnesium ion binding"/>
    <property type="evidence" value="ECO:0007669"/>
    <property type="project" value="UniProtKB-UniRule"/>
</dbReference>
<comment type="caution">
    <text evidence="21">The sequence shown here is derived from an EMBL/GenBank/DDBJ whole genome shotgun (WGS) entry which is preliminary data.</text>
</comment>
<dbReference type="GO" id="GO:0005524">
    <property type="term" value="F:ATP binding"/>
    <property type="evidence" value="ECO:0007669"/>
    <property type="project" value="UniProtKB-KW"/>
</dbReference>
<evidence type="ECO:0000256" key="16">
    <source>
        <dbReference type="ARBA" id="ARBA00023102"/>
    </source>
</evidence>
<dbReference type="InterPro" id="IPR013820">
    <property type="entry name" value="ATP_PRibTrfase_cat"/>
</dbReference>
<dbReference type="SUPFAM" id="SSF53850">
    <property type="entry name" value="Periplasmic binding protein-like II"/>
    <property type="match status" value="1"/>
</dbReference>
<feature type="domain" description="ATP phosphoribosyltransferase catalytic" evidence="19">
    <location>
        <begin position="49"/>
        <end position="206"/>
    </location>
</feature>
<dbReference type="EMBL" id="DSGT01000012">
    <property type="protein sequence ID" value="HEW53382.1"/>
    <property type="molecule type" value="Genomic_DNA"/>
</dbReference>
<dbReference type="InterPro" id="IPR011322">
    <property type="entry name" value="N-reg_PII-like_a/b"/>
</dbReference>
<evidence type="ECO:0000256" key="3">
    <source>
        <dbReference type="ARBA" id="ARBA00004496"/>
    </source>
</evidence>
<comment type="function">
    <text evidence="17 18">Catalyzes the condensation of ATP and 5-phosphoribose 1-diphosphate to form N'-(5'-phosphoribosyl)-ATP (PR-ATP). Has a crucial role in the pathway because the rate of histidine biosynthesis seems to be controlled primarily by regulation of HisG enzymatic activity.</text>
</comment>
<dbReference type="PANTHER" id="PTHR21403:SF10">
    <property type="entry name" value="ATP PHOSPHORIBOSYLTRANSFERASE"/>
    <property type="match status" value="1"/>
</dbReference>
<comment type="activity regulation">
    <text evidence="18">Feedback inhibited by histidine.</text>
</comment>
<dbReference type="GO" id="GO:0003879">
    <property type="term" value="F:ATP phosphoribosyltransferase activity"/>
    <property type="evidence" value="ECO:0007669"/>
    <property type="project" value="UniProtKB-UniRule"/>
</dbReference>
<dbReference type="Pfam" id="PF08029">
    <property type="entry name" value="HisG_C"/>
    <property type="match status" value="1"/>
</dbReference>
<sequence length="286" mass="31452">MRIAIPNKGRLKDPALQLLRAIGIKTNSTDERALIIPTNWKNVELVAVRTEDIPYIVESGGADLGITGRDYVVESRADVEELLRLDFGEGLIVFAVPKAWGVRDVQELRDREIRIATKYPNIVSDYIKEKGLKAKIVRVSGATEVMPYLGAADAVVDVVNSGTTLKIHGLEPVDTILSTYAVLIANRRWRSKALADKVQLIVTLIQGVINAKNKKMLFMNVPSDKLDDVLSVLPAMLAPAITKLSSANAWEVITVVEEELLPTVLNKALEKGARDIVVIDIEKVVK</sequence>